<evidence type="ECO:0000313" key="2">
    <source>
        <dbReference type="Proteomes" id="UP001162480"/>
    </source>
</evidence>
<reference evidence="1" key="1">
    <citation type="submission" date="2023-08" db="EMBL/GenBank/DDBJ databases">
        <authorList>
            <person name="Alioto T."/>
            <person name="Alioto T."/>
            <person name="Gomez Garrido J."/>
        </authorList>
    </citation>
    <scope>NUCLEOTIDE SEQUENCE</scope>
</reference>
<evidence type="ECO:0000313" key="1">
    <source>
        <dbReference type="EMBL" id="CAI9724046.1"/>
    </source>
</evidence>
<dbReference type="Proteomes" id="UP001162480">
    <property type="component" value="Chromosome 6"/>
</dbReference>
<keyword evidence="2" id="KW-1185">Reference proteome</keyword>
<gene>
    <name evidence="1" type="ORF">OCTVUL_1B012027</name>
</gene>
<protein>
    <submittedName>
        <fullName evidence="1">Uncharacterized protein</fullName>
    </submittedName>
</protein>
<organism evidence="1 2">
    <name type="scientific">Octopus vulgaris</name>
    <name type="common">Common octopus</name>
    <dbReference type="NCBI Taxonomy" id="6645"/>
    <lineage>
        <taxon>Eukaryota</taxon>
        <taxon>Metazoa</taxon>
        <taxon>Spiralia</taxon>
        <taxon>Lophotrochozoa</taxon>
        <taxon>Mollusca</taxon>
        <taxon>Cephalopoda</taxon>
        <taxon>Coleoidea</taxon>
        <taxon>Octopodiformes</taxon>
        <taxon>Octopoda</taxon>
        <taxon>Incirrata</taxon>
        <taxon>Octopodidae</taxon>
        <taxon>Octopus</taxon>
    </lineage>
</organism>
<accession>A0AA36AYS4</accession>
<sequence length="117" mass="13915">MLQSTHRVAEADQNLMSSSDASYFECTDKNELSTMVVVVVLLYFHTNWFKMIVQIPIMPWKRESIYANTPHVQWMKFHHESESYDKRLSRQRQRQSLSKMKPLVIVKKDSSKIYFAI</sequence>
<name>A0AA36AYS4_OCTVU</name>
<dbReference type="AlphaFoldDB" id="A0AA36AYS4"/>
<dbReference type="EMBL" id="OX597819">
    <property type="protein sequence ID" value="CAI9724046.1"/>
    <property type="molecule type" value="Genomic_DNA"/>
</dbReference>
<proteinExistence type="predicted"/>